<feature type="transmembrane region" description="Helical" evidence="10">
    <location>
        <begin position="1505"/>
        <end position="1525"/>
    </location>
</feature>
<dbReference type="SUPFAM" id="SSF50978">
    <property type="entry name" value="WD40 repeat-like"/>
    <property type="match status" value="2"/>
</dbReference>
<feature type="region of interest" description="Disordered" evidence="9">
    <location>
        <begin position="581"/>
        <end position="617"/>
    </location>
</feature>
<dbReference type="InterPro" id="IPR005821">
    <property type="entry name" value="Ion_trans_dom"/>
</dbReference>
<keyword evidence="8" id="KW-0175">Coiled coil</keyword>
<evidence type="ECO:0000313" key="13">
    <source>
        <dbReference type="Proteomes" id="UP001162640"/>
    </source>
</evidence>
<name>A0A9W7DZ92_9STRA</name>
<dbReference type="Gene3D" id="1.10.287.70">
    <property type="match status" value="1"/>
</dbReference>
<dbReference type="GO" id="GO:0005216">
    <property type="term" value="F:monoatomic ion channel activity"/>
    <property type="evidence" value="ECO:0007669"/>
    <property type="project" value="InterPro"/>
</dbReference>
<dbReference type="InterPro" id="IPR050505">
    <property type="entry name" value="WDR55/POC1"/>
</dbReference>
<feature type="coiled-coil region" evidence="8">
    <location>
        <begin position="1667"/>
        <end position="1701"/>
    </location>
</feature>
<feature type="coiled-coil region" evidence="8">
    <location>
        <begin position="1737"/>
        <end position="1771"/>
    </location>
</feature>
<evidence type="ECO:0000259" key="11">
    <source>
        <dbReference type="Pfam" id="PF00520"/>
    </source>
</evidence>
<evidence type="ECO:0000256" key="3">
    <source>
        <dbReference type="ARBA" id="ARBA00022692"/>
    </source>
</evidence>
<dbReference type="Pfam" id="PF00400">
    <property type="entry name" value="WD40"/>
    <property type="match status" value="5"/>
</dbReference>
<dbReference type="PANTHER" id="PTHR44019">
    <property type="entry name" value="WD REPEAT-CONTAINING PROTEIN 55"/>
    <property type="match status" value="1"/>
</dbReference>
<dbReference type="InterPro" id="IPR020472">
    <property type="entry name" value="WD40_PAC1"/>
</dbReference>
<evidence type="ECO:0000256" key="8">
    <source>
        <dbReference type="SAM" id="Coils"/>
    </source>
</evidence>
<feature type="region of interest" description="Disordered" evidence="9">
    <location>
        <begin position="1197"/>
        <end position="1257"/>
    </location>
</feature>
<dbReference type="SMART" id="SM00320">
    <property type="entry name" value="WD40"/>
    <property type="match status" value="11"/>
</dbReference>
<feature type="compositionally biased region" description="Polar residues" evidence="9">
    <location>
        <begin position="1"/>
        <end position="20"/>
    </location>
</feature>
<feature type="repeat" description="WD" evidence="7">
    <location>
        <begin position="765"/>
        <end position="806"/>
    </location>
</feature>
<reference evidence="13" key="1">
    <citation type="journal article" date="2023" name="Commun. Biol.">
        <title>Genome analysis of Parmales, the sister group of diatoms, reveals the evolutionary specialization of diatoms from phago-mixotrophs to photoautotrophs.</title>
        <authorList>
            <person name="Ban H."/>
            <person name="Sato S."/>
            <person name="Yoshikawa S."/>
            <person name="Yamada K."/>
            <person name="Nakamura Y."/>
            <person name="Ichinomiya M."/>
            <person name="Sato N."/>
            <person name="Blanc-Mathieu R."/>
            <person name="Endo H."/>
            <person name="Kuwata A."/>
            <person name="Ogata H."/>
        </authorList>
    </citation>
    <scope>NUCLEOTIDE SEQUENCE [LARGE SCALE GENOMIC DNA]</scope>
</reference>
<evidence type="ECO:0000256" key="5">
    <source>
        <dbReference type="ARBA" id="ARBA00022989"/>
    </source>
</evidence>
<dbReference type="PRINTS" id="PR00320">
    <property type="entry name" value="GPROTEINBRPT"/>
</dbReference>
<feature type="region of interest" description="Disordered" evidence="9">
    <location>
        <begin position="248"/>
        <end position="276"/>
    </location>
</feature>
<keyword evidence="3 10" id="KW-0812">Transmembrane</keyword>
<comment type="subcellular location">
    <subcellularLocation>
        <location evidence="1">Membrane</location>
        <topology evidence="1">Multi-pass membrane protein</topology>
    </subcellularLocation>
</comment>
<dbReference type="PROSITE" id="PS50082">
    <property type="entry name" value="WD_REPEATS_2"/>
    <property type="match status" value="7"/>
</dbReference>
<keyword evidence="2 7" id="KW-0853">WD repeat</keyword>
<sequence length="1810" mass="203452">MSKAFSPSSVGDSSGVQLNPISEHAPSPPFSAPKSPAPTFSEKGTTGMLETLSNYYRYGDTKNPKVVYSGPADVMGSDGSKSEEDIATESQYCHVIPGLEDGVDKARVIKVSPDQSQLFVSDGDEAKKKGALHVLNVAEGKLLRKFDYYDIICCLAFANPADPKPTKIYAGTGNGDIVAYDVKQPEAPKKKTPVILKGDKEESRDYDEPLERFGEDLDQSRKEIVTAHGGRVYGLKVTHYAVLDHEAKQKKSPAWPLGDHKKKKTKDRSKRLPSKPAYMVCTGNRLGQVHVYYLRVTKKKPNGKRQSELKPSSGVGSGMSSLLSKSPKKKQSTSEDKLHFEINGLPIGAESDAKWSDPVDKNLREKDEFSTEREILAHAKSVYALLFSDNGSRLYSGAFDRLIKIWDTASLSCLQTLVGHTNLVCTLAVHGDFLCSGSYDKSIKLWHLETGTEVRTITGSMVDDEDCGAKEDKGESQKVVVQKAMHHDRVNDIVFFKNGTNIISASSDKTIKRWNIAMNQEDARVLREWSFSDNSEQIRCMSASKGTKSIVTGGGISQKAAGGKVVKSGTVRVWDNLDDIETGTSKDKNEEKHANTVTRKLGSTSESDKDGKRRHTAEVEDVVVSEDGKIALSVGNDDKVIYWNLEQAANEVEGSDCFVRSFDTKNRGHSIALTKDKMKFYTGVGNGVLQEWRIQNPSLHNEFHDKAIKKGQAHMGWIMAIKLTSDEKTMVTGGNPDEAKIWDTESRTLLFNLGRGKDAEGNPVKNYHLGPVTDLEITPDDKKVATCSEDFTIKIWDMLTGFLLATLEGHEAEVTSISIRSGGDYLASGSKDKTWKLWTLDNGVENKKEPYKLVYTSSQGEGSLMEKACVAFSDDDSCLLSGSTDLNKTDIFSSEKLGMIFYHLPSVVQECMFENDCSKEDEGSKQMDWESSETTMTLRQEPHVLCEPQIRAPIMEVDDQGKKMSFHKHHMKNLLHLAASDGRSNFIKSSIFYDSKTPAGKEKQKIALKALLMKDSEKKLPIDCAIEFENGATVDQILQGFGRLLSKDFAKPFHEDQNSQEQHPSELFPLKSLCRALEKFPSESLEFVCSLELVSGGDFLVQKGVKRFELPKTKRLVWGSKTRIPRFFWVERVGRGTEFYEEALEKRNQSKTYWALLCRTVEPLSESSFWTGLPSWFVRFFLPSWIINCFKTLSPLDEDENNNEDEDGAEGQVDGRRQSKTRPSILRKISQGGKGDGDQKKEKEQVKDEESKNRKSEYGNPVTAKFVPIKGIADRDSEFLDCLIKAASKTNRYKAFENEVVRSVIEYKWEKFAKEMFNQHMYKYLVMVLCLTLDAFINKTLANGKNWECVFNSGMEKCNNDINGTISSHTTPTRDPYGHPQIYGRIPMMITFALWAHFYWHEIKQSNVLSRFSTKQLKDGIGIIEHWGDFWNKLDMASLNLIFLSYFFRMLYWGGILDNTYATVALSFALPLTWGNLLFFLQGFDESGRLVRMITGILRDSGTKYFTIILIVCMVGFAAGFFVLYENQNFEDLKYDVEDKSSQKQENPFMSVFSAYTLMLGEFEVTEFPDTSSGEYFSTALLFIVFTAFINIIMLNLLIAIMSDIFDRVQESAQSEFLFARARIILEFEDMLKDKKHGRKNEDVFPTWLQVLTPADEQKKNQSDSPNDEWAGRVQKVTSSIKELEAKIESNVAEAAKSDEAMKNDLKGDTMAVKEALLKKINEFKEQQGHGDTKAAIEKIQKKQVDESNVIDEIKEQQKILQEKQDAFQQEMLLWMEKISEATKATPNRSSTLTRMSAGGGMKNVSGASK</sequence>
<feature type="compositionally biased region" description="Low complexity" evidence="9">
    <location>
        <begin position="310"/>
        <end position="325"/>
    </location>
</feature>
<feature type="repeat" description="WD" evidence="7">
    <location>
        <begin position="612"/>
        <end position="653"/>
    </location>
</feature>
<protein>
    <recommendedName>
        <fullName evidence="11">Ion transport domain-containing protein</fullName>
    </recommendedName>
</protein>
<feature type="repeat" description="WD" evidence="7">
    <location>
        <begin position="417"/>
        <end position="456"/>
    </location>
</feature>
<feature type="compositionally biased region" description="Polar residues" evidence="9">
    <location>
        <begin position="595"/>
        <end position="605"/>
    </location>
</feature>
<comment type="caution">
    <text evidence="12">The sequence shown here is derived from an EMBL/GenBank/DDBJ whole genome shotgun (WGS) entry which is preliminary data.</text>
</comment>
<dbReference type="InterPro" id="IPR015943">
    <property type="entry name" value="WD40/YVTN_repeat-like_dom_sf"/>
</dbReference>
<evidence type="ECO:0000256" key="2">
    <source>
        <dbReference type="ARBA" id="ARBA00022574"/>
    </source>
</evidence>
<evidence type="ECO:0000256" key="10">
    <source>
        <dbReference type="SAM" id="Phobius"/>
    </source>
</evidence>
<evidence type="ECO:0000256" key="7">
    <source>
        <dbReference type="PROSITE-ProRule" id="PRU00221"/>
    </source>
</evidence>
<dbReference type="Pfam" id="PF00520">
    <property type="entry name" value="Ion_trans"/>
    <property type="match status" value="1"/>
</dbReference>
<gene>
    <name evidence="12" type="ORF">TL16_g03403</name>
</gene>
<dbReference type="InterPro" id="IPR001680">
    <property type="entry name" value="WD40_rpt"/>
</dbReference>
<evidence type="ECO:0000256" key="9">
    <source>
        <dbReference type="SAM" id="MobiDB-lite"/>
    </source>
</evidence>
<feature type="repeat" description="WD" evidence="7">
    <location>
        <begin position="375"/>
        <end position="416"/>
    </location>
</feature>
<dbReference type="PROSITE" id="PS00678">
    <property type="entry name" value="WD_REPEATS_1"/>
    <property type="match status" value="1"/>
</dbReference>
<feature type="domain" description="Ion transport" evidence="11">
    <location>
        <begin position="1425"/>
        <end position="1613"/>
    </location>
</feature>
<feature type="repeat" description="WD" evidence="7">
    <location>
        <begin position="483"/>
        <end position="524"/>
    </location>
</feature>
<dbReference type="Gene3D" id="2.130.10.10">
    <property type="entry name" value="YVTN repeat-like/Quinoprotein amine dehydrogenase"/>
    <property type="match status" value="3"/>
</dbReference>
<proteinExistence type="predicted"/>
<dbReference type="Proteomes" id="UP001162640">
    <property type="component" value="Unassembled WGS sequence"/>
</dbReference>
<dbReference type="PROSITE" id="PS50294">
    <property type="entry name" value="WD_REPEATS_REGION"/>
    <property type="match status" value="5"/>
</dbReference>
<dbReference type="EMBL" id="BLQM01000089">
    <property type="protein sequence ID" value="GMH62074.1"/>
    <property type="molecule type" value="Genomic_DNA"/>
</dbReference>
<feature type="compositionally biased region" description="Acidic residues" evidence="9">
    <location>
        <begin position="1197"/>
        <end position="1209"/>
    </location>
</feature>
<dbReference type="InterPro" id="IPR019775">
    <property type="entry name" value="WD40_repeat_CS"/>
</dbReference>
<feature type="region of interest" description="Disordered" evidence="9">
    <location>
        <begin position="1"/>
        <end position="45"/>
    </location>
</feature>
<feature type="transmembrane region" description="Helical" evidence="10">
    <location>
        <begin position="1461"/>
        <end position="1484"/>
    </location>
</feature>
<feature type="region of interest" description="Disordered" evidence="9">
    <location>
        <begin position="300"/>
        <end position="335"/>
    </location>
</feature>
<feature type="compositionally biased region" description="Basic and acidic residues" evidence="9">
    <location>
        <begin position="1235"/>
        <end position="1257"/>
    </location>
</feature>
<feature type="repeat" description="WD" evidence="7">
    <location>
        <begin position="711"/>
        <end position="752"/>
    </location>
</feature>
<dbReference type="PANTHER" id="PTHR44019:SF8">
    <property type="entry name" value="POC1 CENTRIOLAR PROTEIN HOMOLOG"/>
    <property type="match status" value="1"/>
</dbReference>
<dbReference type="GO" id="GO:0016020">
    <property type="term" value="C:membrane"/>
    <property type="evidence" value="ECO:0007669"/>
    <property type="project" value="UniProtKB-SubCell"/>
</dbReference>
<dbReference type="InterPro" id="IPR036322">
    <property type="entry name" value="WD40_repeat_dom_sf"/>
</dbReference>
<keyword evidence="4" id="KW-0677">Repeat</keyword>
<organism evidence="12 13">
    <name type="scientific">Triparma laevis f. inornata</name>
    <dbReference type="NCBI Taxonomy" id="1714386"/>
    <lineage>
        <taxon>Eukaryota</taxon>
        <taxon>Sar</taxon>
        <taxon>Stramenopiles</taxon>
        <taxon>Ochrophyta</taxon>
        <taxon>Bolidophyceae</taxon>
        <taxon>Parmales</taxon>
        <taxon>Triparmaceae</taxon>
        <taxon>Triparma</taxon>
    </lineage>
</organism>
<feature type="compositionally biased region" description="Basic residues" evidence="9">
    <location>
        <begin position="260"/>
        <end position="273"/>
    </location>
</feature>
<evidence type="ECO:0000313" key="12">
    <source>
        <dbReference type="EMBL" id="GMH62074.1"/>
    </source>
</evidence>
<evidence type="ECO:0000256" key="6">
    <source>
        <dbReference type="ARBA" id="ARBA00023136"/>
    </source>
</evidence>
<keyword evidence="5 10" id="KW-1133">Transmembrane helix</keyword>
<feature type="compositionally biased region" description="Polar residues" evidence="9">
    <location>
        <begin position="1783"/>
        <end position="1795"/>
    </location>
</feature>
<dbReference type="CDD" id="cd00200">
    <property type="entry name" value="WD40"/>
    <property type="match status" value="1"/>
</dbReference>
<feature type="region of interest" description="Disordered" evidence="9">
    <location>
        <begin position="1782"/>
        <end position="1810"/>
    </location>
</feature>
<accession>A0A9W7DZ92</accession>
<evidence type="ECO:0000256" key="4">
    <source>
        <dbReference type="ARBA" id="ARBA00022737"/>
    </source>
</evidence>
<evidence type="ECO:0000256" key="1">
    <source>
        <dbReference type="ARBA" id="ARBA00004141"/>
    </source>
</evidence>
<feature type="transmembrane region" description="Helical" evidence="10">
    <location>
        <begin position="1576"/>
        <end position="1599"/>
    </location>
</feature>
<feature type="repeat" description="WD" evidence="7">
    <location>
        <begin position="807"/>
        <end position="848"/>
    </location>
</feature>
<feature type="compositionally biased region" description="Basic and acidic residues" evidence="9">
    <location>
        <begin position="584"/>
        <end position="594"/>
    </location>
</feature>
<keyword evidence="6 10" id="KW-0472">Membrane</keyword>